<dbReference type="PANTHER" id="PTHR43884:SF20">
    <property type="entry name" value="ACYL-COA DEHYDROGENASE FADE28"/>
    <property type="match status" value="1"/>
</dbReference>
<dbReference type="RefSeq" id="WP_188720565.1">
    <property type="nucleotide sequence ID" value="NZ_BMIF01000004.1"/>
</dbReference>
<dbReference type="Gene3D" id="2.40.110.10">
    <property type="entry name" value="Butyryl-CoA Dehydrogenase, subunit A, domain 2"/>
    <property type="match status" value="1"/>
</dbReference>
<feature type="domain" description="Acyl-CoA dehydrogenase/oxidase N-terminal" evidence="7">
    <location>
        <begin position="6"/>
        <end position="118"/>
    </location>
</feature>
<dbReference type="Proteomes" id="UP000636264">
    <property type="component" value="Unassembled WGS sequence"/>
</dbReference>
<evidence type="ECO:0000256" key="1">
    <source>
        <dbReference type="ARBA" id="ARBA00001974"/>
    </source>
</evidence>
<dbReference type="CDD" id="cd00567">
    <property type="entry name" value="ACAD"/>
    <property type="match status" value="1"/>
</dbReference>
<keyword evidence="9" id="KW-1185">Reference proteome</keyword>
<dbReference type="EMBL" id="BMIF01000004">
    <property type="protein sequence ID" value="GGA63352.1"/>
    <property type="molecule type" value="Genomic_DNA"/>
</dbReference>
<reference evidence="8" key="1">
    <citation type="journal article" date="2014" name="Int. J. Syst. Evol. Microbiol.">
        <title>Complete genome sequence of Corynebacterium casei LMG S-19264T (=DSM 44701T), isolated from a smear-ripened cheese.</title>
        <authorList>
            <consortium name="US DOE Joint Genome Institute (JGI-PGF)"/>
            <person name="Walter F."/>
            <person name="Albersmeier A."/>
            <person name="Kalinowski J."/>
            <person name="Ruckert C."/>
        </authorList>
    </citation>
    <scope>NUCLEOTIDE SEQUENCE</scope>
    <source>
        <strain evidence="8">CGMCC 1.15320</strain>
    </source>
</reference>
<dbReference type="Pfam" id="PF02771">
    <property type="entry name" value="Acyl-CoA_dh_N"/>
    <property type="match status" value="1"/>
</dbReference>
<dbReference type="SUPFAM" id="SSF56645">
    <property type="entry name" value="Acyl-CoA dehydrogenase NM domain-like"/>
    <property type="match status" value="1"/>
</dbReference>
<evidence type="ECO:0000256" key="2">
    <source>
        <dbReference type="ARBA" id="ARBA00009347"/>
    </source>
</evidence>
<dbReference type="GO" id="GO:0003995">
    <property type="term" value="F:acyl-CoA dehydrogenase activity"/>
    <property type="evidence" value="ECO:0007669"/>
    <property type="project" value="TreeGrafter"/>
</dbReference>
<dbReference type="PANTHER" id="PTHR43884">
    <property type="entry name" value="ACYL-COA DEHYDROGENASE"/>
    <property type="match status" value="1"/>
</dbReference>
<comment type="caution">
    <text evidence="8">The sequence shown here is derived from an EMBL/GenBank/DDBJ whole genome shotgun (WGS) entry which is preliminary data.</text>
</comment>
<dbReference type="InterPro" id="IPR046373">
    <property type="entry name" value="Acyl-CoA_Oxase/DH_mid-dom_sf"/>
</dbReference>
<reference evidence="8" key="2">
    <citation type="submission" date="2020-09" db="EMBL/GenBank/DDBJ databases">
        <authorList>
            <person name="Sun Q."/>
            <person name="Zhou Y."/>
        </authorList>
    </citation>
    <scope>NUCLEOTIDE SEQUENCE</scope>
    <source>
        <strain evidence="8">CGMCC 1.15320</strain>
    </source>
</reference>
<dbReference type="Gene3D" id="1.10.540.10">
    <property type="entry name" value="Acyl-CoA dehydrogenase/oxidase, N-terminal domain"/>
    <property type="match status" value="1"/>
</dbReference>
<evidence type="ECO:0000256" key="5">
    <source>
        <dbReference type="ARBA" id="ARBA00023002"/>
    </source>
</evidence>
<keyword evidence="4" id="KW-0274">FAD</keyword>
<dbReference type="InterPro" id="IPR037069">
    <property type="entry name" value="AcylCoA_DH/ox_N_sf"/>
</dbReference>
<keyword evidence="5" id="KW-0560">Oxidoreductase</keyword>
<dbReference type="AlphaFoldDB" id="A0A916RRE6"/>
<comment type="similarity">
    <text evidence="2">Belongs to the acyl-CoA dehydrogenase family.</text>
</comment>
<protein>
    <submittedName>
        <fullName evidence="8">Acyl-CoA dehydrogenase</fullName>
    </submittedName>
</protein>
<evidence type="ECO:0000259" key="6">
    <source>
        <dbReference type="Pfam" id="PF00441"/>
    </source>
</evidence>
<evidence type="ECO:0000313" key="8">
    <source>
        <dbReference type="EMBL" id="GGA63352.1"/>
    </source>
</evidence>
<dbReference type="InterPro" id="IPR009100">
    <property type="entry name" value="AcylCoA_DH/oxidase_NM_dom_sf"/>
</dbReference>
<sequence length="373" mass="39312">MDLNFSEDQRSLRDEVRRLLNDQASSAAMREAAEKNGGFDASLWDMAAAELGFCATNVPEAFDGLGLGAMELALLLEECGRRLACIPAWSTIAVGTPLIVSLGSEGAKSRLLPEIAAGSYRIAVALPIDNPQVAVRAQQSADGYVLDGAVSLVADLPSATLVLVPARFEDGKLGLFAVAPDDGLKIGSVQTIDLTRPFGALKFEGVRVGADARLDDAGFSEEALAQALLPGRLGLAAEQIGAAQGCLDLTLEYISGRVQFGRTIASFQAIKHRCAAMVVDLAEARSLLYGAAANLNIGASEIEMEIDALGVLAADVLWKVAEESIQLHGGVGNTWEYDPHFYFRKAQATAFMMGSSDERLARIAAQVIDGAAA</sequence>
<dbReference type="InterPro" id="IPR009075">
    <property type="entry name" value="AcylCo_DH/oxidase_C"/>
</dbReference>
<evidence type="ECO:0000259" key="7">
    <source>
        <dbReference type="Pfam" id="PF02771"/>
    </source>
</evidence>
<organism evidence="8 9">
    <name type="scientific">Nitratireductor aestuarii</name>
    <dbReference type="NCBI Taxonomy" id="1735103"/>
    <lineage>
        <taxon>Bacteria</taxon>
        <taxon>Pseudomonadati</taxon>
        <taxon>Pseudomonadota</taxon>
        <taxon>Alphaproteobacteria</taxon>
        <taxon>Hyphomicrobiales</taxon>
        <taxon>Phyllobacteriaceae</taxon>
        <taxon>Nitratireductor</taxon>
    </lineage>
</organism>
<evidence type="ECO:0000313" key="9">
    <source>
        <dbReference type="Proteomes" id="UP000636264"/>
    </source>
</evidence>
<comment type="cofactor">
    <cofactor evidence="1">
        <name>FAD</name>
        <dbReference type="ChEBI" id="CHEBI:57692"/>
    </cofactor>
</comment>
<accession>A0A916RRE6</accession>
<gene>
    <name evidence="8" type="ORF">GCM10011385_16440</name>
</gene>
<dbReference type="SUPFAM" id="SSF47203">
    <property type="entry name" value="Acyl-CoA dehydrogenase C-terminal domain-like"/>
    <property type="match status" value="1"/>
</dbReference>
<name>A0A916RRE6_9HYPH</name>
<evidence type="ECO:0000256" key="4">
    <source>
        <dbReference type="ARBA" id="ARBA00022827"/>
    </source>
</evidence>
<dbReference type="Gene3D" id="1.20.140.10">
    <property type="entry name" value="Butyryl-CoA Dehydrogenase, subunit A, domain 3"/>
    <property type="match status" value="1"/>
</dbReference>
<dbReference type="InterPro" id="IPR013786">
    <property type="entry name" value="AcylCoA_DH/ox_N"/>
</dbReference>
<feature type="domain" description="Acyl-CoA dehydrogenase/oxidase C-terminal" evidence="6">
    <location>
        <begin position="226"/>
        <end position="367"/>
    </location>
</feature>
<keyword evidence="3" id="KW-0285">Flavoprotein</keyword>
<evidence type="ECO:0000256" key="3">
    <source>
        <dbReference type="ARBA" id="ARBA00022630"/>
    </source>
</evidence>
<proteinExistence type="inferred from homology"/>
<dbReference type="Pfam" id="PF00441">
    <property type="entry name" value="Acyl-CoA_dh_1"/>
    <property type="match status" value="1"/>
</dbReference>
<dbReference type="InterPro" id="IPR036250">
    <property type="entry name" value="AcylCo_DH-like_C"/>
</dbReference>
<dbReference type="GO" id="GO:0050660">
    <property type="term" value="F:flavin adenine dinucleotide binding"/>
    <property type="evidence" value="ECO:0007669"/>
    <property type="project" value="InterPro"/>
</dbReference>